<evidence type="ECO:0000313" key="1">
    <source>
        <dbReference type="EMBL" id="NEW70760.1"/>
    </source>
</evidence>
<protein>
    <submittedName>
        <fullName evidence="1">Uncharacterized protein</fullName>
    </submittedName>
</protein>
<dbReference type="RefSeq" id="WP_164425917.1">
    <property type="nucleotide sequence ID" value="NZ_JAAIKT010000009.1"/>
</dbReference>
<comment type="caution">
    <text evidence="1">The sequence shown here is derived from an EMBL/GenBank/DDBJ whole genome shotgun (WGS) entry which is preliminary data.</text>
</comment>
<dbReference type="AlphaFoldDB" id="A0A6G4AC10"/>
<organism evidence="1 2">
    <name type="scientific">Streptomyces rhizosphaericus</name>
    <dbReference type="NCBI Taxonomy" id="114699"/>
    <lineage>
        <taxon>Bacteria</taxon>
        <taxon>Bacillati</taxon>
        <taxon>Actinomycetota</taxon>
        <taxon>Actinomycetes</taxon>
        <taxon>Kitasatosporales</taxon>
        <taxon>Streptomycetaceae</taxon>
        <taxon>Streptomyces</taxon>
        <taxon>Streptomyces violaceusniger group</taxon>
    </lineage>
</organism>
<proteinExistence type="predicted"/>
<accession>A0A6G4AC10</accession>
<dbReference type="Proteomes" id="UP000476310">
    <property type="component" value="Unassembled WGS sequence"/>
</dbReference>
<sequence length="82" mass="8762">MPAPLSVGSGGVADAGHDRVIVRSGGRHRADPGEEIAAHVPWQPIPSFLRWSQPAGTRDQLAGEVEHLAKAGEHREGIEEPR</sequence>
<reference evidence="1" key="1">
    <citation type="submission" date="2020-02" db="EMBL/GenBank/DDBJ databases">
        <title>A new Streptomyces sp. for controlling soil-borne diseases.</title>
        <authorList>
            <person name="Li X."/>
            <person name="Tian Y."/>
            <person name="Gao K."/>
        </authorList>
    </citation>
    <scope>NUCLEOTIDE SEQUENCE [LARGE SCALE GENOMIC DNA]</scope>
    <source>
        <strain evidence="1">0250</strain>
    </source>
</reference>
<dbReference type="EMBL" id="JAAIKT010000009">
    <property type="protein sequence ID" value="NEW70760.1"/>
    <property type="molecule type" value="Genomic_DNA"/>
</dbReference>
<keyword evidence="2" id="KW-1185">Reference proteome</keyword>
<gene>
    <name evidence="1" type="ORF">G4H13_10135</name>
</gene>
<name>A0A6G4AC10_9ACTN</name>
<evidence type="ECO:0000313" key="2">
    <source>
        <dbReference type="Proteomes" id="UP000476310"/>
    </source>
</evidence>